<dbReference type="PANTHER" id="PTHR38459">
    <property type="entry name" value="PROPHAGE BACTOPRENOL-LINKED GLUCOSE TRANSLOCASE HOMOLOG"/>
    <property type="match status" value="1"/>
</dbReference>
<dbReference type="GO" id="GO:0000271">
    <property type="term" value="P:polysaccharide biosynthetic process"/>
    <property type="evidence" value="ECO:0007669"/>
    <property type="project" value="InterPro"/>
</dbReference>
<evidence type="ECO:0000313" key="9">
    <source>
        <dbReference type="Proteomes" id="UP000297555"/>
    </source>
</evidence>
<evidence type="ECO:0000256" key="4">
    <source>
        <dbReference type="ARBA" id="ARBA00022989"/>
    </source>
</evidence>
<reference evidence="8 9" key="1">
    <citation type="submission" date="2019-03" db="EMBL/GenBank/DDBJ databases">
        <title>Draft genome sequence of humic substances-degrading Pseudomonas kribbensis CHA-19 from forest soil.</title>
        <authorList>
            <person name="Kim D."/>
        </authorList>
    </citation>
    <scope>NUCLEOTIDE SEQUENCE [LARGE SCALE GENOMIC DNA]</scope>
    <source>
        <strain evidence="8 9">CHA-19</strain>
    </source>
</reference>
<keyword evidence="3 6" id="KW-0812">Transmembrane</keyword>
<dbReference type="EMBL" id="SPDQ01000021">
    <property type="protein sequence ID" value="TFH78533.1"/>
    <property type="molecule type" value="Genomic_DNA"/>
</dbReference>
<feature type="transmembrane region" description="Helical" evidence="6">
    <location>
        <begin position="125"/>
        <end position="147"/>
    </location>
</feature>
<organism evidence="8 9">
    <name type="scientific">Pseudomonas kribbensis</name>
    <dbReference type="NCBI Taxonomy" id="1628086"/>
    <lineage>
        <taxon>Bacteria</taxon>
        <taxon>Pseudomonadati</taxon>
        <taxon>Pseudomonadota</taxon>
        <taxon>Gammaproteobacteria</taxon>
        <taxon>Pseudomonadales</taxon>
        <taxon>Pseudomonadaceae</taxon>
        <taxon>Pseudomonas</taxon>
    </lineage>
</organism>
<evidence type="ECO:0000259" key="7">
    <source>
        <dbReference type="Pfam" id="PF04138"/>
    </source>
</evidence>
<dbReference type="AlphaFoldDB" id="A0A4Y8VGK3"/>
<evidence type="ECO:0000256" key="3">
    <source>
        <dbReference type="ARBA" id="ARBA00022692"/>
    </source>
</evidence>
<protein>
    <submittedName>
        <fullName evidence="8">GtrA family protein</fullName>
    </submittedName>
</protein>
<gene>
    <name evidence="8" type="ORF">E4J90_20025</name>
</gene>
<proteinExistence type="inferred from homology"/>
<dbReference type="InterPro" id="IPR007267">
    <property type="entry name" value="GtrA_DPMS_TM"/>
</dbReference>
<dbReference type="OrthoDB" id="2666802at2"/>
<sequence length="155" mass="17601">MTPTTISAITTSSCWKKIAPGKLEVNLKKLSEIKFFRFLLTGGFNTAVTYGLYLILLNFFAYTTSYSISYLCGILLAFLLSRYVVFKEHQGIKSVVFFPLIYVAQYLFGLLVVWFWVRILSLPEFLAPLAAIVLSLPLTYTLSKLVFTKPKRSES</sequence>
<evidence type="ECO:0000256" key="2">
    <source>
        <dbReference type="ARBA" id="ARBA00009399"/>
    </source>
</evidence>
<dbReference type="GO" id="GO:0005886">
    <property type="term" value="C:plasma membrane"/>
    <property type="evidence" value="ECO:0007669"/>
    <property type="project" value="TreeGrafter"/>
</dbReference>
<dbReference type="PANTHER" id="PTHR38459:SF1">
    <property type="entry name" value="PROPHAGE BACTOPRENOL-LINKED GLUCOSE TRANSLOCASE HOMOLOG"/>
    <property type="match status" value="1"/>
</dbReference>
<comment type="subcellular location">
    <subcellularLocation>
        <location evidence="1">Membrane</location>
        <topology evidence="1">Multi-pass membrane protein</topology>
    </subcellularLocation>
</comment>
<keyword evidence="5 6" id="KW-0472">Membrane</keyword>
<dbReference type="InterPro" id="IPR051401">
    <property type="entry name" value="GtrA_CellWall_Glycosyl"/>
</dbReference>
<feature type="domain" description="GtrA/DPMS transmembrane" evidence="7">
    <location>
        <begin position="37"/>
        <end position="146"/>
    </location>
</feature>
<comment type="caution">
    <text evidence="8">The sequence shown here is derived from an EMBL/GenBank/DDBJ whole genome shotgun (WGS) entry which is preliminary data.</text>
</comment>
<feature type="transmembrane region" description="Helical" evidence="6">
    <location>
        <begin position="97"/>
        <end position="119"/>
    </location>
</feature>
<name>A0A4Y8VGK3_9PSED</name>
<feature type="transmembrane region" description="Helical" evidence="6">
    <location>
        <begin position="67"/>
        <end position="85"/>
    </location>
</feature>
<dbReference type="Proteomes" id="UP000297555">
    <property type="component" value="Unassembled WGS sequence"/>
</dbReference>
<comment type="similarity">
    <text evidence="2">Belongs to the GtrA family.</text>
</comment>
<accession>A0A4Y8VGK3</accession>
<evidence type="ECO:0000256" key="6">
    <source>
        <dbReference type="SAM" id="Phobius"/>
    </source>
</evidence>
<evidence type="ECO:0000313" key="8">
    <source>
        <dbReference type="EMBL" id="TFH78533.1"/>
    </source>
</evidence>
<evidence type="ECO:0000256" key="1">
    <source>
        <dbReference type="ARBA" id="ARBA00004141"/>
    </source>
</evidence>
<keyword evidence="4 6" id="KW-1133">Transmembrane helix</keyword>
<dbReference type="Pfam" id="PF04138">
    <property type="entry name" value="GtrA_DPMS_TM"/>
    <property type="match status" value="1"/>
</dbReference>
<feature type="transmembrane region" description="Helical" evidence="6">
    <location>
        <begin position="38"/>
        <end position="61"/>
    </location>
</feature>
<evidence type="ECO:0000256" key="5">
    <source>
        <dbReference type="ARBA" id="ARBA00023136"/>
    </source>
</evidence>